<keyword evidence="10" id="KW-0626">Porin</keyword>
<comment type="subcellular location">
    <subcellularLocation>
        <location evidence="1">Cell outer membrane</location>
        <topology evidence="1">Multi-pass membrane protein</topology>
    </subcellularLocation>
</comment>
<keyword evidence="8" id="KW-0625">Polysaccharide transport</keyword>
<evidence type="ECO:0000313" key="17">
    <source>
        <dbReference type="EMBL" id="KUR73579.1"/>
    </source>
</evidence>
<evidence type="ECO:0000256" key="5">
    <source>
        <dbReference type="ARBA" id="ARBA00022597"/>
    </source>
</evidence>
<evidence type="ECO:0000256" key="7">
    <source>
        <dbReference type="ARBA" id="ARBA00022729"/>
    </source>
</evidence>
<sequence>MAAGLSLVLSGCMLPRSGPSAAEFARSADAGAIRLVEATAQDAAESQKADPGIGFTPEWQAVAPFNTDVIGVGDTLDVTIFERDGLGMFPAGQDGASRLTGLPVESGGAVQLPYVGSVPVAGLTPAEARSALLRRLRRVVLSSDVTVAISGRHSLLVSVQGDVTKPGMVPLGPETRRLTSLLSQAAPTPANLEQAVVTVRRGMQSTSLRLSDIFEQPAQDIALRPGDVVIVRNVVSAVSVLGAAGLQGRVRITKRAYSLIDAVADARGLNDAAASPGAVYLMRLSNPNELTATAPAVYHFDFRDPAQIAVAARFVVHDGDAVLIANAPFAQASKVLTAFSGVLNTARSAAQLAP</sequence>
<evidence type="ECO:0000259" key="16">
    <source>
        <dbReference type="Pfam" id="PF22461"/>
    </source>
</evidence>
<dbReference type="GO" id="GO:0006811">
    <property type="term" value="P:monoatomic ion transport"/>
    <property type="evidence" value="ECO:0007669"/>
    <property type="project" value="UniProtKB-KW"/>
</dbReference>
<proteinExistence type="inferred from homology"/>
<dbReference type="PANTHER" id="PTHR33619">
    <property type="entry name" value="POLYSACCHARIDE EXPORT PROTEIN GFCE-RELATED"/>
    <property type="match status" value="1"/>
</dbReference>
<dbReference type="GO" id="GO:0015288">
    <property type="term" value="F:porin activity"/>
    <property type="evidence" value="ECO:0007669"/>
    <property type="project" value="UniProtKB-KW"/>
</dbReference>
<dbReference type="EMBL" id="LLZS01000001">
    <property type="protein sequence ID" value="KUR73579.1"/>
    <property type="molecule type" value="Genomic_DNA"/>
</dbReference>
<comment type="caution">
    <text evidence="17">The sequence shown here is derived from an EMBL/GenBank/DDBJ whole genome shotgun (WGS) entry which is preliminary data.</text>
</comment>
<evidence type="ECO:0000256" key="3">
    <source>
        <dbReference type="ARBA" id="ARBA00022448"/>
    </source>
</evidence>
<protein>
    <recommendedName>
        <fullName evidence="19">Soluble ligand binding domain-containing protein</fullName>
    </recommendedName>
</protein>
<keyword evidence="4" id="KW-1134">Transmembrane beta strand</keyword>
<keyword evidence="14" id="KW-0449">Lipoprotein</keyword>
<evidence type="ECO:0000256" key="2">
    <source>
        <dbReference type="ARBA" id="ARBA00009450"/>
    </source>
</evidence>
<dbReference type="GO" id="GO:0009279">
    <property type="term" value="C:cell outer membrane"/>
    <property type="evidence" value="ECO:0007669"/>
    <property type="project" value="UniProtKB-SubCell"/>
</dbReference>
<evidence type="ECO:0000256" key="4">
    <source>
        <dbReference type="ARBA" id="ARBA00022452"/>
    </source>
</evidence>
<evidence type="ECO:0000256" key="12">
    <source>
        <dbReference type="ARBA" id="ARBA00023139"/>
    </source>
</evidence>
<keyword evidence="18" id="KW-1185">Reference proteome</keyword>
<gene>
    <name evidence="17" type="ORF">AQZ52_00985</name>
</gene>
<evidence type="ECO:0000256" key="8">
    <source>
        <dbReference type="ARBA" id="ARBA00023047"/>
    </source>
</evidence>
<keyword evidence="5" id="KW-0762">Sugar transport</keyword>
<dbReference type="GO" id="GO:0046930">
    <property type="term" value="C:pore complex"/>
    <property type="evidence" value="ECO:0007669"/>
    <property type="project" value="UniProtKB-KW"/>
</dbReference>
<dbReference type="InterPro" id="IPR003715">
    <property type="entry name" value="Poly_export_N"/>
</dbReference>
<dbReference type="InterPro" id="IPR054765">
    <property type="entry name" value="SLBB_dom"/>
</dbReference>
<keyword evidence="3" id="KW-0813">Transport</keyword>
<evidence type="ECO:0000256" key="10">
    <source>
        <dbReference type="ARBA" id="ARBA00023114"/>
    </source>
</evidence>
<evidence type="ECO:0000256" key="6">
    <source>
        <dbReference type="ARBA" id="ARBA00022692"/>
    </source>
</evidence>
<evidence type="ECO:0000256" key="11">
    <source>
        <dbReference type="ARBA" id="ARBA00023136"/>
    </source>
</evidence>
<dbReference type="Proteomes" id="UP000058012">
    <property type="component" value="Unassembled WGS sequence"/>
</dbReference>
<evidence type="ECO:0008006" key="19">
    <source>
        <dbReference type="Google" id="ProtNLM"/>
    </source>
</evidence>
<organism evidence="17 18">
    <name type="scientific">Novosphingobium fuchskuhlense</name>
    <dbReference type="NCBI Taxonomy" id="1117702"/>
    <lineage>
        <taxon>Bacteria</taxon>
        <taxon>Pseudomonadati</taxon>
        <taxon>Pseudomonadota</taxon>
        <taxon>Alphaproteobacteria</taxon>
        <taxon>Sphingomonadales</taxon>
        <taxon>Sphingomonadaceae</taxon>
        <taxon>Novosphingobium</taxon>
    </lineage>
</organism>
<keyword evidence="9" id="KW-0406">Ion transport</keyword>
<comment type="similarity">
    <text evidence="2">Belongs to the BexD/CtrA/VexA family.</text>
</comment>
<feature type="domain" description="SLBB" evidence="16">
    <location>
        <begin position="156"/>
        <end position="231"/>
    </location>
</feature>
<evidence type="ECO:0000256" key="13">
    <source>
        <dbReference type="ARBA" id="ARBA00023237"/>
    </source>
</evidence>
<evidence type="ECO:0000259" key="15">
    <source>
        <dbReference type="Pfam" id="PF02563"/>
    </source>
</evidence>
<evidence type="ECO:0000256" key="9">
    <source>
        <dbReference type="ARBA" id="ARBA00023065"/>
    </source>
</evidence>
<evidence type="ECO:0000256" key="1">
    <source>
        <dbReference type="ARBA" id="ARBA00004571"/>
    </source>
</evidence>
<dbReference type="Pfam" id="PF22461">
    <property type="entry name" value="SLBB_2"/>
    <property type="match status" value="1"/>
</dbReference>
<keyword evidence="7" id="KW-0732">Signal</keyword>
<keyword evidence="12" id="KW-0564">Palmitate</keyword>
<dbReference type="Pfam" id="PF02563">
    <property type="entry name" value="Poly_export"/>
    <property type="match status" value="1"/>
</dbReference>
<name>A0A124JWQ4_9SPHN</name>
<reference evidence="17 18" key="1">
    <citation type="submission" date="2015-10" db="EMBL/GenBank/DDBJ databases">
        <title>Draft genome sequence of Novosphingobium fuchskuhlense DSM 25065 isolated from a surface water sample of the southwest basin of Lake Grosse Fuchskuhle.</title>
        <authorList>
            <person name="Ruckert C."/>
            <person name="Winkler A."/>
            <person name="Glaeser J."/>
            <person name="Grossart H.-P."/>
            <person name="Kalinowski J."/>
            <person name="Glaeser S."/>
        </authorList>
    </citation>
    <scope>NUCLEOTIDE SEQUENCE [LARGE SCALE GENOMIC DNA]</scope>
    <source>
        <strain evidence="17 18">FNE08-7</strain>
    </source>
</reference>
<keyword evidence="6" id="KW-0812">Transmembrane</keyword>
<evidence type="ECO:0000256" key="14">
    <source>
        <dbReference type="ARBA" id="ARBA00023288"/>
    </source>
</evidence>
<keyword evidence="13" id="KW-0998">Cell outer membrane</keyword>
<feature type="domain" description="Polysaccharide export protein N-terminal" evidence="15">
    <location>
        <begin position="68"/>
        <end position="149"/>
    </location>
</feature>
<dbReference type="STRING" id="1117702.AQZ52_00985"/>
<dbReference type="Gene3D" id="3.10.560.10">
    <property type="entry name" value="Outer membrane lipoprotein wza domain like"/>
    <property type="match status" value="2"/>
</dbReference>
<dbReference type="InterPro" id="IPR049712">
    <property type="entry name" value="Poly_export"/>
</dbReference>
<dbReference type="Gene3D" id="3.30.1950.10">
    <property type="entry name" value="wza like domain"/>
    <property type="match status" value="1"/>
</dbReference>
<keyword evidence="11" id="KW-0472">Membrane</keyword>
<evidence type="ECO:0000313" key="18">
    <source>
        <dbReference type="Proteomes" id="UP000058012"/>
    </source>
</evidence>
<accession>A0A124JWQ4</accession>
<dbReference type="PANTHER" id="PTHR33619:SF3">
    <property type="entry name" value="POLYSACCHARIDE EXPORT PROTEIN GFCE-RELATED"/>
    <property type="match status" value="1"/>
</dbReference>
<dbReference type="GO" id="GO:0015159">
    <property type="term" value="F:polysaccharide transmembrane transporter activity"/>
    <property type="evidence" value="ECO:0007669"/>
    <property type="project" value="InterPro"/>
</dbReference>
<dbReference type="AlphaFoldDB" id="A0A124JWQ4"/>